<accession>A0ABQ9MZ46</accession>
<comment type="caution">
    <text evidence="2">The sequence shown here is derived from an EMBL/GenBank/DDBJ whole genome shotgun (WGS) entry which is preliminary data.</text>
</comment>
<protein>
    <submittedName>
        <fullName evidence="2">Uncharacterized protein</fullName>
    </submittedName>
</protein>
<gene>
    <name evidence="2" type="ORF">P3X46_004590</name>
</gene>
<feature type="region of interest" description="Disordered" evidence="1">
    <location>
        <begin position="99"/>
        <end position="118"/>
    </location>
</feature>
<reference evidence="2" key="1">
    <citation type="journal article" date="2023" name="Plant Biotechnol. J.">
        <title>Chromosome-level wild Hevea brasiliensis genome provides new tools for genomic-assisted breeding and valuable loci to elevate rubber yield.</title>
        <authorList>
            <person name="Cheng H."/>
            <person name="Song X."/>
            <person name="Hu Y."/>
            <person name="Wu T."/>
            <person name="Yang Q."/>
            <person name="An Z."/>
            <person name="Feng S."/>
            <person name="Deng Z."/>
            <person name="Wu W."/>
            <person name="Zeng X."/>
            <person name="Tu M."/>
            <person name="Wang X."/>
            <person name="Huang H."/>
        </authorList>
    </citation>
    <scope>NUCLEOTIDE SEQUENCE</scope>
    <source>
        <strain evidence="2">MT/VB/25A 57/8</strain>
    </source>
</reference>
<dbReference type="Proteomes" id="UP001174677">
    <property type="component" value="Chromosome 3"/>
</dbReference>
<evidence type="ECO:0000313" key="2">
    <source>
        <dbReference type="EMBL" id="KAJ9184905.1"/>
    </source>
</evidence>
<sequence>MGYIAAKHNIMFVIDLSTKNQPIFNSAKSGKKLDQQDPKGVFKFNADANYEISSTDEVLLEELKISWHVVLRGWNAVVAKSVFTMLDCEGKVRIGEDGDGSFSEELPSPGCCNSDSRRSGGKVMRMGKVSVSILSMVKWRYVSVDDALWYLQYFLLP</sequence>
<name>A0ABQ9MZ46_HEVBR</name>
<proteinExistence type="predicted"/>
<evidence type="ECO:0000256" key="1">
    <source>
        <dbReference type="SAM" id="MobiDB-lite"/>
    </source>
</evidence>
<dbReference type="EMBL" id="JARPOI010000003">
    <property type="protein sequence ID" value="KAJ9184905.1"/>
    <property type="molecule type" value="Genomic_DNA"/>
</dbReference>
<keyword evidence="3" id="KW-1185">Reference proteome</keyword>
<organism evidence="2 3">
    <name type="scientific">Hevea brasiliensis</name>
    <name type="common">Para rubber tree</name>
    <name type="synonym">Siphonia brasiliensis</name>
    <dbReference type="NCBI Taxonomy" id="3981"/>
    <lineage>
        <taxon>Eukaryota</taxon>
        <taxon>Viridiplantae</taxon>
        <taxon>Streptophyta</taxon>
        <taxon>Embryophyta</taxon>
        <taxon>Tracheophyta</taxon>
        <taxon>Spermatophyta</taxon>
        <taxon>Magnoliopsida</taxon>
        <taxon>eudicotyledons</taxon>
        <taxon>Gunneridae</taxon>
        <taxon>Pentapetalae</taxon>
        <taxon>rosids</taxon>
        <taxon>fabids</taxon>
        <taxon>Malpighiales</taxon>
        <taxon>Euphorbiaceae</taxon>
        <taxon>Crotonoideae</taxon>
        <taxon>Micrandreae</taxon>
        <taxon>Hevea</taxon>
    </lineage>
</organism>
<evidence type="ECO:0000313" key="3">
    <source>
        <dbReference type="Proteomes" id="UP001174677"/>
    </source>
</evidence>